<proteinExistence type="predicted"/>
<organism evidence="1">
    <name type="scientific">Cyprideis torosa</name>
    <dbReference type="NCBI Taxonomy" id="163714"/>
    <lineage>
        <taxon>Eukaryota</taxon>
        <taxon>Metazoa</taxon>
        <taxon>Ecdysozoa</taxon>
        <taxon>Arthropoda</taxon>
        <taxon>Crustacea</taxon>
        <taxon>Oligostraca</taxon>
        <taxon>Ostracoda</taxon>
        <taxon>Podocopa</taxon>
        <taxon>Podocopida</taxon>
        <taxon>Cytherocopina</taxon>
        <taxon>Cytheroidea</taxon>
        <taxon>Cytherideidae</taxon>
        <taxon>Cyprideis</taxon>
    </lineage>
</organism>
<reference evidence="1" key="1">
    <citation type="submission" date="2020-11" db="EMBL/GenBank/DDBJ databases">
        <authorList>
            <person name="Tran Van P."/>
        </authorList>
    </citation>
    <scope>NUCLEOTIDE SEQUENCE</scope>
</reference>
<dbReference type="EMBL" id="OB666158">
    <property type="protein sequence ID" value="CAD7233380.1"/>
    <property type="molecule type" value="Genomic_DNA"/>
</dbReference>
<protein>
    <submittedName>
        <fullName evidence="1">Uncharacterized protein</fullName>
    </submittedName>
</protein>
<evidence type="ECO:0000313" key="1">
    <source>
        <dbReference type="EMBL" id="CAD7233380.1"/>
    </source>
</evidence>
<gene>
    <name evidence="1" type="ORF">CTOB1V02_LOCUS11202</name>
</gene>
<name>A0A7R8ZT27_9CRUS</name>
<accession>A0A7R8ZT27</accession>
<dbReference type="AlphaFoldDB" id="A0A7R8ZT27"/>
<sequence>MGKNATVSGAAPGMSQWTCPRVASAPLTVAFFPHPNILSLPTIRGHQIAPLPELEDHSRTSWVSENHDGRDRQPECHRLRLNQACLALEYLYQGPWTQESVVVLAQSLECEQCPLRDYARLARGEEDSMIVNTSFPAHVRLRNAVSRKDICSNFMGFHIFCDSVPPPLPRLQALPQVGNLAMAVHTPLPRASGKKHRQESKLEFREDKLSELLRFERKGLLVKRNVLEKEEDNSE</sequence>